<feature type="region of interest" description="Disordered" evidence="1">
    <location>
        <begin position="100"/>
        <end position="158"/>
    </location>
</feature>
<reference evidence="2" key="1">
    <citation type="submission" date="2022-10" db="EMBL/GenBank/DDBJ databases">
        <authorList>
            <person name="Chen Y."/>
            <person name="Dougan E. K."/>
            <person name="Chan C."/>
            <person name="Rhodes N."/>
            <person name="Thang M."/>
        </authorList>
    </citation>
    <scope>NUCLEOTIDE SEQUENCE</scope>
</reference>
<reference evidence="3" key="2">
    <citation type="submission" date="2024-04" db="EMBL/GenBank/DDBJ databases">
        <authorList>
            <person name="Chen Y."/>
            <person name="Shah S."/>
            <person name="Dougan E. K."/>
            <person name="Thang M."/>
            <person name="Chan C."/>
        </authorList>
    </citation>
    <scope>NUCLEOTIDE SEQUENCE [LARGE SCALE GENOMIC DNA]</scope>
</reference>
<dbReference type="OrthoDB" id="440593at2759"/>
<comment type="caution">
    <text evidence="2">The sequence shown here is derived from an EMBL/GenBank/DDBJ whole genome shotgun (WGS) entry which is preliminary data.</text>
</comment>
<protein>
    <submittedName>
        <fullName evidence="2">Uncharacterized protein</fullName>
    </submittedName>
</protein>
<evidence type="ECO:0000313" key="2">
    <source>
        <dbReference type="EMBL" id="CAI3982673.1"/>
    </source>
</evidence>
<feature type="compositionally biased region" description="Pro residues" evidence="1">
    <location>
        <begin position="46"/>
        <end position="61"/>
    </location>
</feature>
<feature type="region of interest" description="Disordered" evidence="1">
    <location>
        <begin position="44"/>
        <end position="67"/>
    </location>
</feature>
<gene>
    <name evidence="2" type="ORF">C1SCF055_LOCUS10342</name>
</gene>
<feature type="region of interest" description="Disordered" evidence="1">
    <location>
        <begin position="218"/>
        <end position="248"/>
    </location>
</feature>
<keyword evidence="4" id="KW-1185">Reference proteome</keyword>
<accession>A0A9P1C1Z9</accession>
<dbReference type="Proteomes" id="UP001152797">
    <property type="component" value="Unassembled WGS sequence"/>
</dbReference>
<dbReference type="EMBL" id="CAMXCT020000735">
    <property type="protein sequence ID" value="CAL1136048.1"/>
    <property type="molecule type" value="Genomic_DNA"/>
</dbReference>
<evidence type="ECO:0000256" key="1">
    <source>
        <dbReference type="SAM" id="MobiDB-lite"/>
    </source>
</evidence>
<dbReference type="EMBL" id="CAMXCT010000735">
    <property type="protein sequence ID" value="CAI3982673.1"/>
    <property type="molecule type" value="Genomic_DNA"/>
</dbReference>
<organism evidence="2">
    <name type="scientific">Cladocopium goreaui</name>
    <dbReference type="NCBI Taxonomy" id="2562237"/>
    <lineage>
        <taxon>Eukaryota</taxon>
        <taxon>Sar</taxon>
        <taxon>Alveolata</taxon>
        <taxon>Dinophyceae</taxon>
        <taxon>Suessiales</taxon>
        <taxon>Symbiodiniaceae</taxon>
        <taxon>Cladocopium</taxon>
    </lineage>
</organism>
<evidence type="ECO:0000313" key="4">
    <source>
        <dbReference type="Proteomes" id="UP001152797"/>
    </source>
</evidence>
<dbReference type="EMBL" id="CAMXCT030000735">
    <property type="protein sequence ID" value="CAL4769985.1"/>
    <property type="molecule type" value="Genomic_DNA"/>
</dbReference>
<feature type="compositionally biased region" description="Polar residues" evidence="1">
    <location>
        <begin position="104"/>
        <end position="113"/>
    </location>
</feature>
<sequence>MKPSCPSVVEAYAAPVNGTSRTSPAQAFSARVQGEREQTLQAAVALPPPKARGPPGPPLRPKPAKQEVEALAKHLALAARHRQQRESQEEQAELAALVAASQVSNKARSSGSTGRPRLGAVPAPSVISHATTPSWRSRSKQVSEGGAEADADGIAPLPRQRLTPLLEKRWTAVEQTRLAPKSELERLERIDPDVDEANAMLVESFLNVKRSLGAEIEEATSQRSKEDPSASSYFVSKPGVTTPIPSGGGLKKAGYQVLSGLPGAPLSASAGNASALGSAYSCATDLSSSAVR</sequence>
<feature type="compositionally biased region" description="Polar residues" evidence="1">
    <location>
        <begin position="128"/>
        <end position="142"/>
    </location>
</feature>
<evidence type="ECO:0000313" key="3">
    <source>
        <dbReference type="EMBL" id="CAL1136048.1"/>
    </source>
</evidence>
<name>A0A9P1C1Z9_9DINO</name>
<proteinExistence type="predicted"/>
<dbReference type="AlphaFoldDB" id="A0A9P1C1Z9"/>